<accession>A0A2N9GA84</accession>
<reference evidence="2" key="1">
    <citation type="submission" date="2018-02" db="EMBL/GenBank/DDBJ databases">
        <authorList>
            <person name="Cohen D.B."/>
            <person name="Kent A.D."/>
        </authorList>
    </citation>
    <scope>NUCLEOTIDE SEQUENCE</scope>
</reference>
<dbReference type="EMBL" id="OIVN01001657">
    <property type="protein sequence ID" value="SPC96308.1"/>
    <property type="molecule type" value="Genomic_DNA"/>
</dbReference>
<gene>
    <name evidence="2" type="ORF">FSB_LOCUS24190</name>
</gene>
<dbReference type="AlphaFoldDB" id="A0A2N9GA84"/>
<evidence type="ECO:0000256" key="1">
    <source>
        <dbReference type="SAM" id="MobiDB-lite"/>
    </source>
</evidence>
<sequence length="90" mass="9779">MAMSKQESEKVAKLSPAPELDSHFQQIKTRNCNSGGEEVSEDNDWIEVVSEMGVCRGWEKKAVGARGGVGFGVPGSREGTQHLQRFAATK</sequence>
<proteinExistence type="predicted"/>
<protein>
    <submittedName>
        <fullName evidence="2">Uncharacterized protein</fullName>
    </submittedName>
</protein>
<name>A0A2N9GA84_FAGSY</name>
<evidence type="ECO:0000313" key="2">
    <source>
        <dbReference type="EMBL" id="SPC96308.1"/>
    </source>
</evidence>
<feature type="region of interest" description="Disordered" evidence="1">
    <location>
        <begin position="1"/>
        <end position="24"/>
    </location>
</feature>
<organism evidence="2">
    <name type="scientific">Fagus sylvatica</name>
    <name type="common">Beechnut</name>
    <dbReference type="NCBI Taxonomy" id="28930"/>
    <lineage>
        <taxon>Eukaryota</taxon>
        <taxon>Viridiplantae</taxon>
        <taxon>Streptophyta</taxon>
        <taxon>Embryophyta</taxon>
        <taxon>Tracheophyta</taxon>
        <taxon>Spermatophyta</taxon>
        <taxon>Magnoliopsida</taxon>
        <taxon>eudicotyledons</taxon>
        <taxon>Gunneridae</taxon>
        <taxon>Pentapetalae</taxon>
        <taxon>rosids</taxon>
        <taxon>fabids</taxon>
        <taxon>Fagales</taxon>
        <taxon>Fagaceae</taxon>
        <taxon>Fagus</taxon>
    </lineage>
</organism>
<feature type="compositionally biased region" description="Basic and acidic residues" evidence="1">
    <location>
        <begin position="1"/>
        <end position="12"/>
    </location>
</feature>